<dbReference type="InterPro" id="IPR005119">
    <property type="entry name" value="LysR_subst-bd"/>
</dbReference>
<dbReference type="STRING" id="299255.SAMN02745129_3282"/>
<dbReference type="Proteomes" id="UP000184268">
    <property type="component" value="Unassembled WGS sequence"/>
</dbReference>
<dbReference type="InterPro" id="IPR000847">
    <property type="entry name" value="LysR_HTH_N"/>
</dbReference>
<name>A0A1M5X6S9_9GAMM</name>
<sequence>MYRAPSLPKPVGDYEIKLLRIFLTVVECGGLAAAESTLNLTRSTISIHIKNLEQRLGLVLCVRGRRGFRLTEQGEKTYQAALELMRALDQFSHQVGDMDPTLRGDLILHCSDELALASPLKLPDTIAQLAKQQPQLQLVLQTATIPEIEQAVLSEQAHVGVLPHYRNIDGLVYYPLFSETMYLACGRRHPLFTRTDSEIEDSEVLACGTVHPGVELNEAGRKILRKMHLTARAYHYETRAALVLAGTHLGFFPKSYLEPYLAQGQLRLLQPERFCYPVQHALVCKAGARERQKAALLKGMILEQTS</sequence>
<organism evidence="6 7">
    <name type="scientific">Ferrimonas marina</name>
    <dbReference type="NCBI Taxonomy" id="299255"/>
    <lineage>
        <taxon>Bacteria</taxon>
        <taxon>Pseudomonadati</taxon>
        <taxon>Pseudomonadota</taxon>
        <taxon>Gammaproteobacteria</taxon>
        <taxon>Alteromonadales</taxon>
        <taxon>Ferrimonadaceae</taxon>
        <taxon>Ferrimonas</taxon>
    </lineage>
</organism>
<feature type="domain" description="HTH lysR-type" evidence="5">
    <location>
        <begin position="14"/>
        <end position="71"/>
    </location>
</feature>
<evidence type="ECO:0000313" key="7">
    <source>
        <dbReference type="Proteomes" id="UP000184268"/>
    </source>
</evidence>
<evidence type="ECO:0000256" key="2">
    <source>
        <dbReference type="ARBA" id="ARBA00023015"/>
    </source>
</evidence>
<evidence type="ECO:0000259" key="5">
    <source>
        <dbReference type="PROSITE" id="PS50931"/>
    </source>
</evidence>
<dbReference type="SUPFAM" id="SSF46785">
    <property type="entry name" value="Winged helix' DNA-binding domain"/>
    <property type="match status" value="1"/>
</dbReference>
<dbReference type="Pfam" id="PF00126">
    <property type="entry name" value="HTH_1"/>
    <property type="match status" value="1"/>
</dbReference>
<dbReference type="Pfam" id="PF03466">
    <property type="entry name" value="LysR_substrate"/>
    <property type="match status" value="1"/>
</dbReference>
<keyword evidence="7" id="KW-1185">Reference proteome</keyword>
<dbReference type="InterPro" id="IPR036390">
    <property type="entry name" value="WH_DNA-bd_sf"/>
</dbReference>
<dbReference type="Gene3D" id="3.40.190.10">
    <property type="entry name" value="Periplasmic binding protein-like II"/>
    <property type="match status" value="2"/>
</dbReference>
<protein>
    <submittedName>
        <fullName evidence="6">Transcriptional regulator, LysR family</fullName>
    </submittedName>
</protein>
<dbReference type="RefSeq" id="WP_067664093.1">
    <property type="nucleotide sequence ID" value="NZ_FQXG01000005.1"/>
</dbReference>
<dbReference type="EMBL" id="FQXG01000005">
    <property type="protein sequence ID" value="SHH95540.1"/>
    <property type="molecule type" value="Genomic_DNA"/>
</dbReference>
<reference evidence="6 7" key="1">
    <citation type="submission" date="2016-11" db="EMBL/GenBank/DDBJ databases">
        <authorList>
            <person name="Jaros S."/>
            <person name="Januszkiewicz K."/>
            <person name="Wedrychowicz H."/>
        </authorList>
    </citation>
    <scope>NUCLEOTIDE SEQUENCE [LARGE SCALE GENOMIC DNA]</scope>
    <source>
        <strain evidence="6 7">DSM 16917</strain>
    </source>
</reference>
<dbReference type="PANTHER" id="PTHR30126">
    <property type="entry name" value="HTH-TYPE TRANSCRIPTIONAL REGULATOR"/>
    <property type="match status" value="1"/>
</dbReference>
<dbReference type="Gene3D" id="1.10.10.10">
    <property type="entry name" value="Winged helix-like DNA-binding domain superfamily/Winged helix DNA-binding domain"/>
    <property type="match status" value="1"/>
</dbReference>
<proteinExistence type="inferred from homology"/>
<keyword evidence="4" id="KW-0804">Transcription</keyword>
<evidence type="ECO:0000256" key="3">
    <source>
        <dbReference type="ARBA" id="ARBA00023125"/>
    </source>
</evidence>
<accession>A0A1M5X6S9</accession>
<dbReference type="GO" id="GO:0000976">
    <property type="term" value="F:transcription cis-regulatory region binding"/>
    <property type="evidence" value="ECO:0007669"/>
    <property type="project" value="TreeGrafter"/>
</dbReference>
<dbReference type="SUPFAM" id="SSF53850">
    <property type="entry name" value="Periplasmic binding protein-like II"/>
    <property type="match status" value="1"/>
</dbReference>
<evidence type="ECO:0000313" key="6">
    <source>
        <dbReference type="EMBL" id="SHH95540.1"/>
    </source>
</evidence>
<evidence type="ECO:0000256" key="4">
    <source>
        <dbReference type="ARBA" id="ARBA00023163"/>
    </source>
</evidence>
<evidence type="ECO:0000256" key="1">
    <source>
        <dbReference type="ARBA" id="ARBA00009437"/>
    </source>
</evidence>
<keyword evidence="2" id="KW-0805">Transcription regulation</keyword>
<gene>
    <name evidence="6" type="ORF">SAMN02745129_3282</name>
</gene>
<keyword evidence="3" id="KW-0238">DNA-binding</keyword>
<dbReference type="OrthoDB" id="8587655at2"/>
<dbReference type="GO" id="GO:0003700">
    <property type="term" value="F:DNA-binding transcription factor activity"/>
    <property type="evidence" value="ECO:0007669"/>
    <property type="project" value="InterPro"/>
</dbReference>
<dbReference type="InterPro" id="IPR036388">
    <property type="entry name" value="WH-like_DNA-bd_sf"/>
</dbReference>
<comment type="similarity">
    <text evidence="1">Belongs to the LysR transcriptional regulatory family.</text>
</comment>
<dbReference type="AlphaFoldDB" id="A0A1M5X6S9"/>
<dbReference type="PANTHER" id="PTHR30126:SF98">
    <property type="entry name" value="HTH-TYPE TRANSCRIPTIONAL ACTIVATOR BAUR"/>
    <property type="match status" value="1"/>
</dbReference>
<dbReference type="PROSITE" id="PS50931">
    <property type="entry name" value="HTH_LYSR"/>
    <property type="match status" value="1"/>
</dbReference>